<gene>
    <name evidence="5" type="ORF">TRN7648_04082</name>
</gene>
<dbReference type="InterPro" id="IPR036388">
    <property type="entry name" value="WH-like_DNA-bd_sf"/>
</dbReference>
<feature type="domain" description="OmpR/PhoB-type" evidence="3">
    <location>
        <begin position="21"/>
        <end position="92"/>
    </location>
</feature>
<dbReference type="AlphaFoldDB" id="A0A0P1GK56"/>
<evidence type="ECO:0000313" key="5">
    <source>
        <dbReference type="EMBL" id="CUH82540.1"/>
    </source>
</evidence>
<organism evidence="5 6">
    <name type="scientific">Tropicibacter naphthalenivorans</name>
    <dbReference type="NCBI Taxonomy" id="441103"/>
    <lineage>
        <taxon>Bacteria</taxon>
        <taxon>Pseudomonadati</taxon>
        <taxon>Pseudomonadota</taxon>
        <taxon>Alphaproteobacteria</taxon>
        <taxon>Rhodobacterales</taxon>
        <taxon>Roseobacteraceae</taxon>
        <taxon>Tropicibacter</taxon>
    </lineage>
</organism>
<keyword evidence="2 5" id="KW-0238">DNA-binding</keyword>
<dbReference type="SMART" id="SM01043">
    <property type="entry name" value="BTAD"/>
    <property type="match status" value="1"/>
</dbReference>
<evidence type="ECO:0000259" key="3">
    <source>
        <dbReference type="SMART" id="SM00862"/>
    </source>
</evidence>
<dbReference type="Pfam" id="PF03704">
    <property type="entry name" value="BTAD"/>
    <property type="match status" value="1"/>
</dbReference>
<protein>
    <submittedName>
        <fullName evidence="5">DNA-binding transcriptional activator of the SARP family protein</fullName>
    </submittedName>
</protein>
<dbReference type="Gene3D" id="1.10.10.10">
    <property type="entry name" value="Winged helix-like DNA-binding domain superfamily/Winged helix DNA-binding domain"/>
    <property type="match status" value="1"/>
</dbReference>
<dbReference type="GO" id="GO:0006355">
    <property type="term" value="P:regulation of DNA-templated transcription"/>
    <property type="evidence" value="ECO:0007669"/>
    <property type="project" value="InterPro"/>
</dbReference>
<name>A0A0P1GK56_9RHOB</name>
<feature type="domain" description="Bacterial transcriptional activator" evidence="4">
    <location>
        <begin position="108"/>
        <end position="256"/>
    </location>
</feature>
<reference evidence="5 6" key="1">
    <citation type="submission" date="2015-09" db="EMBL/GenBank/DDBJ databases">
        <authorList>
            <consortium name="Swine Surveillance"/>
        </authorList>
    </citation>
    <scope>NUCLEOTIDE SEQUENCE [LARGE SCALE GENOMIC DNA]</scope>
    <source>
        <strain evidence="5 6">CECT 7648</strain>
    </source>
</reference>
<dbReference type="InterPro" id="IPR051677">
    <property type="entry name" value="AfsR-DnrI-RedD_regulator"/>
</dbReference>
<dbReference type="GO" id="GO:0000160">
    <property type="term" value="P:phosphorelay signal transduction system"/>
    <property type="evidence" value="ECO:0007669"/>
    <property type="project" value="InterPro"/>
</dbReference>
<dbReference type="InterPro" id="IPR011990">
    <property type="entry name" value="TPR-like_helical_dom_sf"/>
</dbReference>
<accession>A0A0P1GK56</accession>
<evidence type="ECO:0000256" key="2">
    <source>
        <dbReference type="ARBA" id="ARBA00023125"/>
    </source>
</evidence>
<sequence>MEQDLCLEVRLLGGFDFRIAGTNIAAGLSPCDQRLLAYLAWKCGARVGRERLTEALWPDLPPKRALRALNTSLWRIRRAIRAANHRARVYLVTSGTDVMVLGGDHVRSDVAEVEQLSAEVLALTAPTPSDAAPSDLAPRVEAALAQHSGPFLPEVYDDWSHPTREMLRMRYAVLQEFVVQTALRCENWPKARLFAGAILAEDPLNETAHQWLIRCSLATGDLARARAQYDTCKDVLHRELGVAPLPETTALFDTRAAPRMARAPHRAAGFRRALDKLDAARAALIRLQADI</sequence>
<dbReference type="InterPro" id="IPR001867">
    <property type="entry name" value="OmpR/PhoB-type_DNA-bd"/>
</dbReference>
<dbReference type="SUPFAM" id="SSF48452">
    <property type="entry name" value="TPR-like"/>
    <property type="match status" value="1"/>
</dbReference>
<dbReference type="PANTHER" id="PTHR35807">
    <property type="entry name" value="TRANSCRIPTIONAL REGULATOR REDD-RELATED"/>
    <property type="match status" value="1"/>
</dbReference>
<dbReference type="STRING" id="441103.TRN7648_04082"/>
<dbReference type="EMBL" id="CYSE01000015">
    <property type="protein sequence ID" value="CUH82540.1"/>
    <property type="molecule type" value="Genomic_DNA"/>
</dbReference>
<keyword evidence="6" id="KW-1185">Reference proteome</keyword>
<dbReference type="GO" id="GO:0003677">
    <property type="term" value="F:DNA binding"/>
    <property type="evidence" value="ECO:0007669"/>
    <property type="project" value="UniProtKB-KW"/>
</dbReference>
<comment type="similarity">
    <text evidence="1">Belongs to the AfsR/DnrI/RedD regulatory family.</text>
</comment>
<proteinExistence type="inferred from homology"/>
<dbReference type="InterPro" id="IPR016032">
    <property type="entry name" value="Sig_transdc_resp-reg_C-effctor"/>
</dbReference>
<dbReference type="SMART" id="SM00862">
    <property type="entry name" value="Trans_reg_C"/>
    <property type="match status" value="1"/>
</dbReference>
<evidence type="ECO:0000259" key="4">
    <source>
        <dbReference type="SMART" id="SM01043"/>
    </source>
</evidence>
<dbReference type="SUPFAM" id="SSF46894">
    <property type="entry name" value="C-terminal effector domain of the bipartite response regulators"/>
    <property type="match status" value="1"/>
</dbReference>
<evidence type="ECO:0000256" key="1">
    <source>
        <dbReference type="ARBA" id="ARBA00005820"/>
    </source>
</evidence>
<dbReference type="Proteomes" id="UP000054935">
    <property type="component" value="Unassembled WGS sequence"/>
</dbReference>
<dbReference type="InterPro" id="IPR005158">
    <property type="entry name" value="BTAD"/>
</dbReference>
<evidence type="ECO:0000313" key="6">
    <source>
        <dbReference type="Proteomes" id="UP000054935"/>
    </source>
</evidence>
<dbReference type="Gene3D" id="1.25.40.10">
    <property type="entry name" value="Tetratricopeptide repeat domain"/>
    <property type="match status" value="1"/>
</dbReference>